<keyword evidence="2" id="KW-1185">Reference proteome</keyword>
<comment type="caution">
    <text evidence="1">The sequence shown here is derived from an EMBL/GenBank/DDBJ whole genome shotgun (WGS) entry which is preliminary data.</text>
</comment>
<reference evidence="1" key="1">
    <citation type="submission" date="2023-07" db="EMBL/GenBank/DDBJ databases">
        <title>Genome content predicts the carbon catabolic preferences of heterotrophic bacteria.</title>
        <authorList>
            <person name="Gralka M."/>
        </authorList>
    </citation>
    <scope>NUCLEOTIDE SEQUENCE</scope>
    <source>
        <strain evidence="1">4G09</strain>
    </source>
</reference>
<organism evidence="1 2">
    <name type="scientific">Pseudoalteromonas marina</name>
    <dbReference type="NCBI Taxonomy" id="267375"/>
    <lineage>
        <taxon>Bacteria</taxon>
        <taxon>Pseudomonadati</taxon>
        <taxon>Pseudomonadota</taxon>
        <taxon>Gammaproteobacteria</taxon>
        <taxon>Alteromonadales</taxon>
        <taxon>Pseudoalteromonadaceae</taxon>
        <taxon>Pseudoalteromonas</taxon>
    </lineage>
</organism>
<dbReference type="EMBL" id="JAUYVT010000166">
    <property type="protein sequence ID" value="MDP2567186.1"/>
    <property type="molecule type" value="Genomic_DNA"/>
</dbReference>
<feature type="non-terminal residue" evidence="1">
    <location>
        <position position="65"/>
    </location>
</feature>
<dbReference type="Proteomes" id="UP001177212">
    <property type="component" value="Unassembled WGS sequence"/>
</dbReference>
<protein>
    <recommendedName>
        <fullName evidence="3">Orphan protein</fullName>
    </recommendedName>
</protein>
<proteinExistence type="predicted"/>
<name>A0ABT9FL67_9GAMM</name>
<evidence type="ECO:0008006" key="3">
    <source>
        <dbReference type="Google" id="ProtNLM"/>
    </source>
</evidence>
<evidence type="ECO:0000313" key="1">
    <source>
        <dbReference type="EMBL" id="MDP2567186.1"/>
    </source>
</evidence>
<evidence type="ECO:0000313" key="2">
    <source>
        <dbReference type="Proteomes" id="UP001177212"/>
    </source>
</evidence>
<accession>A0ABT9FL67</accession>
<sequence>MLDLDLIFALQGKKRQKAAFQQSEEKENNEENKSTQSCHSFKKEIYDALAEVNLGSIYKNLGDCL</sequence>
<gene>
    <name evidence="1" type="ORF">Q8W34_21450</name>
</gene>